<dbReference type="Proteomes" id="UP000019478">
    <property type="component" value="Unassembled WGS sequence"/>
</dbReference>
<name>W9Y792_9EURO</name>
<keyword evidence="3" id="KW-1185">Reference proteome</keyword>
<protein>
    <submittedName>
        <fullName evidence="2">Uncharacterized protein</fullName>
    </submittedName>
</protein>
<feature type="transmembrane region" description="Helical" evidence="1">
    <location>
        <begin position="66"/>
        <end position="86"/>
    </location>
</feature>
<dbReference type="EMBL" id="AMGY01000009">
    <property type="protein sequence ID" value="EXJ78279.1"/>
    <property type="molecule type" value="Genomic_DNA"/>
</dbReference>
<dbReference type="OrthoDB" id="4588380at2759"/>
<evidence type="ECO:0000313" key="2">
    <source>
        <dbReference type="EMBL" id="EXJ78279.1"/>
    </source>
</evidence>
<sequence>MLLVIWQSAQLTVWQLQVAASIFTTPIFIGVFSLLWLGVVEAFGLSLFEGGWWNGFRVHVVQKDPLLGSMYAVVALAYTAMPWYVWSQQKQQIDQALMEISAESKRIGESDEYCTR</sequence>
<gene>
    <name evidence="2" type="ORF">A1O3_09440</name>
</gene>
<proteinExistence type="predicted"/>
<feature type="transmembrane region" description="Helical" evidence="1">
    <location>
        <begin position="20"/>
        <end position="45"/>
    </location>
</feature>
<keyword evidence="1" id="KW-0812">Transmembrane</keyword>
<dbReference type="RefSeq" id="XP_007737724.1">
    <property type="nucleotide sequence ID" value="XM_007739534.1"/>
</dbReference>
<evidence type="ECO:0000313" key="3">
    <source>
        <dbReference type="Proteomes" id="UP000019478"/>
    </source>
</evidence>
<accession>W9Y792</accession>
<keyword evidence="1" id="KW-0472">Membrane</keyword>
<dbReference type="GeneID" id="19173524"/>
<evidence type="ECO:0000256" key="1">
    <source>
        <dbReference type="SAM" id="Phobius"/>
    </source>
</evidence>
<comment type="caution">
    <text evidence="2">The sequence shown here is derived from an EMBL/GenBank/DDBJ whole genome shotgun (WGS) entry which is preliminary data.</text>
</comment>
<keyword evidence="1" id="KW-1133">Transmembrane helix</keyword>
<dbReference type="AlphaFoldDB" id="W9Y792"/>
<organism evidence="2 3">
    <name type="scientific">Capronia epimyces CBS 606.96</name>
    <dbReference type="NCBI Taxonomy" id="1182542"/>
    <lineage>
        <taxon>Eukaryota</taxon>
        <taxon>Fungi</taxon>
        <taxon>Dikarya</taxon>
        <taxon>Ascomycota</taxon>
        <taxon>Pezizomycotina</taxon>
        <taxon>Eurotiomycetes</taxon>
        <taxon>Chaetothyriomycetidae</taxon>
        <taxon>Chaetothyriales</taxon>
        <taxon>Herpotrichiellaceae</taxon>
        <taxon>Capronia</taxon>
    </lineage>
</organism>
<dbReference type="HOGENOM" id="CLU_117273_0_0_1"/>
<reference evidence="2 3" key="1">
    <citation type="submission" date="2013-03" db="EMBL/GenBank/DDBJ databases">
        <title>The Genome Sequence of Capronia epimyces CBS 606.96.</title>
        <authorList>
            <consortium name="The Broad Institute Genomics Platform"/>
            <person name="Cuomo C."/>
            <person name="de Hoog S."/>
            <person name="Gorbushina A."/>
            <person name="Walker B."/>
            <person name="Young S.K."/>
            <person name="Zeng Q."/>
            <person name="Gargeya S."/>
            <person name="Fitzgerald M."/>
            <person name="Haas B."/>
            <person name="Abouelleil A."/>
            <person name="Allen A.W."/>
            <person name="Alvarado L."/>
            <person name="Arachchi H.M."/>
            <person name="Berlin A.M."/>
            <person name="Chapman S.B."/>
            <person name="Gainer-Dewar J."/>
            <person name="Goldberg J."/>
            <person name="Griggs A."/>
            <person name="Gujja S."/>
            <person name="Hansen M."/>
            <person name="Howarth C."/>
            <person name="Imamovic A."/>
            <person name="Ireland A."/>
            <person name="Larimer J."/>
            <person name="McCowan C."/>
            <person name="Murphy C."/>
            <person name="Pearson M."/>
            <person name="Poon T.W."/>
            <person name="Priest M."/>
            <person name="Roberts A."/>
            <person name="Saif S."/>
            <person name="Shea T."/>
            <person name="Sisk P."/>
            <person name="Sykes S."/>
            <person name="Wortman J."/>
            <person name="Nusbaum C."/>
            <person name="Birren B."/>
        </authorList>
    </citation>
    <scope>NUCLEOTIDE SEQUENCE [LARGE SCALE GENOMIC DNA]</scope>
    <source>
        <strain evidence="2 3">CBS 606.96</strain>
    </source>
</reference>